<proteinExistence type="predicted"/>
<comment type="caution">
    <text evidence="1">The sequence shown here is derived from an EMBL/GenBank/DDBJ whole genome shotgun (WGS) entry which is preliminary data.</text>
</comment>
<name>A0A011V3I9_9HYPH</name>
<dbReference type="HOGENOM" id="CLU_1976966_0_0_5"/>
<protein>
    <submittedName>
        <fullName evidence="1">Uncharacterized protein</fullName>
    </submittedName>
</protein>
<organism evidence="1 2">
    <name type="scientific">Aquamicrobium defluvii</name>
    <dbReference type="NCBI Taxonomy" id="69279"/>
    <lineage>
        <taxon>Bacteria</taxon>
        <taxon>Pseudomonadati</taxon>
        <taxon>Pseudomonadota</taxon>
        <taxon>Alphaproteobacteria</taxon>
        <taxon>Hyphomicrobiales</taxon>
        <taxon>Phyllobacteriaceae</taxon>
        <taxon>Aquamicrobium</taxon>
    </lineage>
</organism>
<evidence type="ECO:0000313" key="1">
    <source>
        <dbReference type="EMBL" id="EXL03070.1"/>
    </source>
</evidence>
<sequence>MKCSSETGDSHVIDIIDEELATEPSVITHQRGGTDMDMRVHVLSRFPRWKENRNISGFLRIAGASVSPALTQFRTQTAPDLCGKLLRPEPGWLPAIAPALLPASIARAHGGHAGNVSAEPARLRNV</sequence>
<reference evidence="1 2" key="1">
    <citation type="submission" date="2014-02" db="EMBL/GenBank/DDBJ databases">
        <title>Aquamicrobium defluvii Genome sequencing.</title>
        <authorList>
            <person name="Wang X."/>
        </authorList>
    </citation>
    <scope>NUCLEOTIDE SEQUENCE [LARGE SCALE GENOMIC DNA]</scope>
    <source>
        <strain evidence="1 2">W13Z1</strain>
    </source>
</reference>
<dbReference type="EMBL" id="JENY01000027">
    <property type="protein sequence ID" value="EXL03070.1"/>
    <property type="molecule type" value="Genomic_DNA"/>
</dbReference>
<gene>
    <name evidence="1" type="ORF">BG36_13450</name>
</gene>
<accession>A0A011V3I9</accession>
<dbReference type="Proteomes" id="UP000019849">
    <property type="component" value="Unassembled WGS sequence"/>
</dbReference>
<dbReference type="AlphaFoldDB" id="A0A011V3I9"/>
<evidence type="ECO:0000313" key="2">
    <source>
        <dbReference type="Proteomes" id="UP000019849"/>
    </source>
</evidence>